<proteinExistence type="predicted"/>
<gene>
    <name evidence="1" type="ORF">VNO77_21293</name>
</gene>
<dbReference type="Proteomes" id="UP001367508">
    <property type="component" value="Unassembled WGS sequence"/>
</dbReference>
<accession>A0AAN9LRQ3</accession>
<keyword evidence="2" id="KW-1185">Reference proteome</keyword>
<reference evidence="1 2" key="1">
    <citation type="submission" date="2024-01" db="EMBL/GenBank/DDBJ databases">
        <title>The genomes of 5 underutilized Papilionoideae crops provide insights into root nodulation and disease resistanc.</title>
        <authorList>
            <person name="Jiang F."/>
        </authorList>
    </citation>
    <scope>NUCLEOTIDE SEQUENCE [LARGE SCALE GENOMIC DNA]</scope>
    <source>
        <strain evidence="1">LVBAO_FW01</strain>
        <tissue evidence="1">Leaves</tissue>
    </source>
</reference>
<name>A0AAN9LRQ3_CANGL</name>
<evidence type="ECO:0000313" key="1">
    <source>
        <dbReference type="EMBL" id="KAK7340586.1"/>
    </source>
</evidence>
<protein>
    <submittedName>
        <fullName evidence="1">Uncharacterized protein</fullName>
    </submittedName>
</protein>
<evidence type="ECO:0000313" key="2">
    <source>
        <dbReference type="Proteomes" id="UP001367508"/>
    </source>
</evidence>
<comment type="caution">
    <text evidence="1">The sequence shown here is derived from an EMBL/GenBank/DDBJ whole genome shotgun (WGS) entry which is preliminary data.</text>
</comment>
<organism evidence="1 2">
    <name type="scientific">Canavalia gladiata</name>
    <name type="common">Sword bean</name>
    <name type="synonym">Dolichos gladiatus</name>
    <dbReference type="NCBI Taxonomy" id="3824"/>
    <lineage>
        <taxon>Eukaryota</taxon>
        <taxon>Viridiplantae</taxon>
        <taxon>Streptophyta</taxon>
        <taxon>Embryophyta</taxon>
        <taxon>Tracheophyta</taxon>
        <taxon>Spermatophyta</taxon>
        <taxon>Magnoliopsida</taxon>
        <taxon>eudicotyledons</taxon>
        <taxon>Gunneridae</taxon>
        <taxon>Pentapetalae</taxon>
        <taxon>rosids</taxon>
        <taxon>fabids</taxon>
        <taxon>Fabales</taxon>
        <taxon>Fabaceae</taxon>
        <taxon>Papilionoideae</taxon>
        <taxon>50 kb inversion clade</taxon>
        <taxon>NPAAA clade</taxon>
        <taxon>indigoferoid/millettioid clade</taxon>
        <taxon>Phaseoleae</taxon>
        <taxon>Canavalia</taxon>
    </lineage>
</organism>
<sequence>MKMKILLTIIATGKHIEGIVFSQHHPDPTLSLSDPHVHVLPSPSVLSSSFFVLLQQRGRPYPTNRFLIQKQILRFIILTKTNLKH</sequence>
<dbReference type="EMBL" id="JAYMYQ010000004">
    <property type="protein sequence ID" value="KAK7340586.1"/>
    <property type="molecule type" value="Genomic_DNA"/>
</dbReference>
<dbReference type="AlphaFoldDB" id="A0AAN9LRQ3"/>